<feature type="compositionally biased region" description="Polar residues" evidence="1">
    <location>
        <begin position="621"/>
        <end position="646"/>
    </location>
</feature>
<sequence length="934" mass="106633">KFYFPPNVGCNMTEEIALVKKKIYDDIVVNKAETVYDPDSFREFCISAGATKLFDTILDSVTGSRHSTDRIHLNKKRVVSFIYNLCYCLSQTCNPLQMDHALYLKSNLINQEGIETEHIMGHACSRRTLNNVMHKMSQSHFKSFEDFITTATDRKWLIVLIIDDFTAIHTKRRPQEEKLSEAKTMCTIVVKAFKDIPAVPVTHALCTHDQNGIDIEACIQLITAASSMHNISESYASVMPDWLTNAFFNPEFERHRIHIHQYCDSDNKVTMRKMDDLHLLDFVELRLKSKGDFDTAYDVAMHTGLAAYLKKFIVFQPGDWPCQFYCRQIIYESLKKFVSSHPGFSDTPLQQDNILPDHSSYSFPMTSGTTDNLLNNSLPQATSQSSILSLVPTIGPLHISLNSREHIVHSYHPFFKTVYETIFPRSKFADNPKPWRISLILEIVYGGWTLIRRTVMSKFSRFKDAEYGTLFTLLDSYIPLVLSIYSISFKLNNFSEYFRAMIRIWIMFTCLQRRHYNKAPLIWINMCSHWGKHAPQLYNILRNYIAIFDEYLVENTHSILHSLTKGSDSADELRKRAKSIFQSKGKQSDYRSFFITTRQFSFSHNQLRLLKLNDEISNLNPATQPLTSSNLSQSHTYNQTTPSTNKAPPHCRQCHHPVHGHKRLNNAQVKCCFCENGTCTVSDDISSSNCPCSWHTANQHESYQSTCNNQSASLPTPDSQTTLGRNVTIAQHLDVTEWLLPSYICQSSIGGRPSGSNTCTVIAVLAALDFLEGTLQIPMQLQDLNITIPMYTNVMIKGNHLYDSFNLPVQQPNLEVRQVLQHGKNDKHLKKLEITSDLGFFTVRDLEDHLTQHHHMHPSFAAVLIVPPDKSMVLCFNQTSICLFESHTHGLQGGIIATSSPGNVSHFVKYLERMVMRDWKNGLHGSNIAVLKLK</sequence>
<feature type="region of interest" description="Disordered" evidence="1">
    <location>
        <begin position="621"/>
        <end position="648"/>
    </location>
</feature>
<proteinExistence type="predicted"/>
<evidence type="ECO:0000256" key="1">
    <source>
        <dbReference type="SAM" id="MobiDB-lite"/>
    </source>
</evidence>
<keyword evidence="3" id="KW-1185">Reference proteome</keyword>
<name>A0AAU9VN82_9CNID</name>
<dbReference type="EMBL" id="CALNXJ010000002">
    <property type="protein sequence ID" value="CAH3033632.1"/>
    <property type="molecule type" value="Genomic_DNA"/>
</dbReference>
<dbReference type="AlphaFoldDB" id="A0AAU9VN82"/>
<evidence type="ECO:0000313" key="2">
    <source>
        <dbReference type="EMBL" id="CAH3033632.1"/>
    </source>
</evidence>
<evidence type="ECO:0000313" key="3">
    <source>
        <dbReference type="Proteomes" id="UP001159428"/>
    </source>
</evidence>
<organism evidence="2 3">
    <name type="scientific">Pocillopora meandrina</name>
    <dbReference type="NCBI Taxonomy" id="46732"/>
    <lineage>
        <taxon>Eukaryota</taxon>
        <taxon>Metazoa</taxon>
        <taxon>Cnidaria</taxon>
        <taxon>Anthozoa</taxon>
        <taxon>Hexacorallia</taxon>
        <taxon>Scleractinia</taxon>
        <taxon>Astrocoeniina</taxon>
        <taxon>Pocilloporidae</taxon>
        <taxon>Pocillopora</taxon>
    </lineage>
</organism>
<accession>A0AAU9VN82</accession>
<gene>
    <name evidence="2" type="ORF">PMEA_00010193</name>
</gene>
<dbReference type="Proteomes" id="UP001159428">
    <property type="component" value="Unassembled WGS sequence"/>
</dbReference>
<reference evidence="2 3" key="1">
    <citation type="submission" date="2022-05" db="EMBL/GenBank/DDBJ databases">
        <authorList>
            <consortium name="Genoscope - CEA"/>
            <person name="William W."/>
        </authorList>
    </citation>
    <scope>NUCLEOTIDE SEQUENCE [LARGE SCALE GENOMIC DNA]</scope>
</reference>
<protein>
    <submittedName>
        <fullName evidence="2">Uncharacterized protein</fullName>
    </submittedName>
</protein>
<comment type="caution">
    <text evidence="2">The sequence shown here is derived from an EMBL/GenBank/DDBJ whole genome shotgun (WGS) entry which is preliminary data.</text>
</comment>
<feature type="non-terminal residue" evidence="2">
    <location>
        <position position="1"/>
    </location>
</feature>